<proteinExistence type="predicted"/>
<protein>
    <submittedName>
        <fullName evidence="1">Uncharacterized protein</fullName>
    </submittedName>
</protein>
<evidence type="ECO:0000313" key="1">
    <source>
        <dbReference type="EMBL" id="MPN31527.1"/>
    </source>
</evidence>
<dbReference type="EMBL" id="VSSQ01083077">
    <property type="protein sequence ID" value="MPN31527.1"/>
    <property type="molecule type" value="Genomic_DNA"/>
</dbReference>
<organism evidence="1">
    <name type="scientific">bioreactor metagenome</name>
    <dbReference type="NCBI Taxonomy" id="1076179"/>
    <lineage>
        <taxon>unclassified sequences</taxon>
        <taxon>metagenomes</taxon>
        <taxon>ecological metagenomes</taxon>
    </lineage>
</organism>
<name>A0A645GXR4_9ZZZZ</name>
<accession>A0A645GXR4</accession>
<gene>
    <name evidence="1" type="ORF">SDC9_179001</name>
</gene>
<reference evidence="1" key="1">
    <citation type="submission" date="2019-08" db="EMBL/GenBank/DDBJ databases">
        <authorList>
            <person name="Kucharzyk K."/>
            <person name="Murdoch R.W."/>
            <person name="Higgins S."/>
            <person name="Loffler F."/>
        </authorList>
    </citation>
    <scope>NUCLEOTIDE SEQUENCE</scope>
</reference>
<dbReference type="AlphaFoldDB" id="A0A645GXR4"/>
<comment type="caution">
    <text evidence="1">The sequence shown here is derived from an EMBL/GenBank/DDBJ whole genome shotgun (WGS) entry which is preliminary data.</text>
</comment>
<sequence length="102" mass="10401">MQIEALGGLREQGAQTRGAFGQGLGLKGGKPLGGAAVALRRIRVEHADAGDGARGRCVAQHAAITVPCGHLAVQHDLRKCGLAGFQRGAIKQHDAAHHVAGA</sequence>